<dbReference type="InterPro" id="IPR051560">
    <property type="entry name" value="MAM_domain-containing"/>
</dbReference>
<evidence type="ECO:0000259" key="3">
    <source>
        <dbReference type="PROSITE" id="PS50060"/>
    </source>
</evidence>
<feature type="transmembrane region" description="Helical" evidence="1">
    <location>
        <begin position="609"/>
        <end position="633"/>
    </location>
</feature>
<dbReference type="SUPFAM" id="SSF49899">
    <property type="entry name" value="Concanavalin A-like lectins/glucanases"/>
    <property type="match status" value="2"/>
</dbReference>
<dbReference type="EMBL" id="UYJE01003857">
    <property type="protein sequence ID" value="VDI22951.1"/>
    <property type="molecule type" value="Genomic_DNA"/>
</dbReference>
<feature type="chain" id="PRO_5032398745" description="MAM domain-containing protein" evidence="2">
    <location>
        <begin position="20"/>
        <end position="841"/>
    </location>
</feature>
<evidence type="ECO:0000313" key="5">
    <source>
        <dbReference type="Proteomes" id="UP000596742"/>
    </source>
</evidence>
<dbReference type="Pfam" id="PF00629">
    <property type="entry name" value="MAM"/>
    <property type="match status" value="2"/>
</dbReference>
<dbReference type="PROSITE" id="PS50060">
    <property type="entry name" value="MAM_2"/>
    <property type="match status" value="2"/>
</dbReference>
<protein>
    <recommendedName>
        <fullName evidence="3">MAM domain-containing protein</fullName>
    </recommendedName>
</protein>
<dbReference type="CDD" id="cd22823">
    <property type="entry name" value="Gal_Rha_Lectin"/>
    <property type="match status" value="1"/>
</dbReference>
<gene>
    <name evidence="4" type="ORF">MGAL_10B026417</name>
</gene>
<evidence type="ECO:0000256" key="2">
    <source>
        <dbReference type="SAM" id="SignalP"/>
    </source>
</evidence>
<keyword evidence="1" id="KW-0812">Transmembrane</keyword>
<keyword evidence="5" id="KW-1185">Reference proteome</keyword>
<reference evidence="4" key="1">
    <citation type="submission" date="2018-11" db="EMBL/GenBank/DDBJ databases">
        <authorList>
            <person name="Alioto T."/>
            <person name="Alioto T."/>
        </authorList>
    </citation>
    <scope>NUCLEOTIDE SEQUENCE</scope>
</reference>
<dbReference type="Gene3D" id="2.60.120.200">
    <property type="match status" value="2"/>
</dbReference>
<evidence type="ECO:0000313" key="4">
    <source>
        <dbReference type="EMBL" id="VDI22951.1"/>
    </source>
</evidence>
<organism evidence="4 5">
    <name type="scientific">Mytilus galloprovincialis</name>
    <name type="common">Mediterranean mussel</name>
    <dbReference type="NCBI Taxonomy" id="29158"/>
    <lineage>
        <taxon>Eukaryota</taxon>
        <taxon>Metazoa</taxon>
        <taxon>Spiralia</taxon>
        <taxon>Lophotrochozoa</taxon>
        <taxon>Mollusca</taxon>
        <taxon>Bivalvia</taxon>
        <taxon>Autobranchia</taxon>
        <taxon>Pteriomorphia</taxon>
        <taxon>Mytilida</taxon>
        <taxon>Mytiloidea</taxon>
        <taxon>Mytilidae</taxon>
        <taxon>Mytilinae</taxon>
        <taxon>Mytilus</taxon>
    </lineage>
</organism>
<dbReference type="PANTHER" id="PTHR23282">
    <property type="entry name" value="APICAL ENDOSOMAL GLYCOPROTEIN PRECURSOR"/>
    <property type="match status" value="1"/>
</dbReference>
<accession>A0A8B6DQS7</accession>
<dbReference type="CDD" id="cd06263">
    <property type="entry name" value="MAM"/>
    <property type="match status" value="2"/>
</dbReference>
<keyword evidence="1" id="KW-1133">Transmembrane helix</keyword>
<proteinExistence type="predicted"/>
<dbReference type="SMART" id="SM00137">
    <property type="entry name" value="MAM"/>
    <property type="match status" value="2"/>
</dbReference>
<feature type="domain" description="MAM" evidence="3">
    <location>
        <begin position="277"/>
        <end position="435"/>
    </location>
</feature>
<dbReference type="GO" id="GO:0016020">
    <property type="term" value="C:membrane"/>
    <property type="evidence" value="ECO:0007669"/>
    <property type="project" value="InterPro"/>
</dbReference>
<dbReference type="AlphaFoldDB" id="A0A8B6DQS7"/>
<keyword evidence="2" id="KW-0732">Signal</keyword>
<dbReference type="PANTHER" id="PTHR23282:SF101">
    <property type="entry name" value="MAM DOMAIN-CONTAINING PROTEIN"/>
    <property type="match status" value="1"/>
</dbReference>
<dbReference type="Proteomes" id="UP000596742">
    <property type="component" value="Unassembled WGS sequence"/>
</dbReference>
<dbReference type="OrthoDB" id="6139938at2759"/>
<evidence type="ECO:0000256" key="1">
    <source>
        <dbReference type="SAM" id="Phobius"/>
    </source>
</evidence>
<dbReference type="InterPro" id="IPR000998">
    <property type="entry name" value="MAM_dom"/>
</dbReference>
<name>A0A8B6DQS7_MYTGA</name>
<sequence>MQKFIVLLLLLDLFSVTLQKSDRKEVTIPVSSPIQLECDDDFKVNNIEVTIRRSNTTCLGTIPECILPNDAIETIKKSCNNQVSCDVDIRNITNLQSCLLENGYFNVRYACKTIIDYSCDFDSSLCNWSLVPNKYGFRWKRGLLWTGMSPVVEHTSASRSGKYVYITFGGITGSIAILESGQIIASEQQCFSFWYFSTNYRDSVRVLQNNDHLLSLSNKKYRKDMWHHIKIPLKRKAYKSFKLILRVRRGPLRNGLFGAIVIDDIVIENKNCDSSILMCDFETKACGSSDGYLNPNVWKIQNGEPVSPNSGPLTDHTTASGSGSYIFLNGRPTIETAAYFEIRNLDIKLSGISCLTFWYHMYSFYAHRKEGLKVKIDDTLVWMNFDNQHNTWIKATIDLDLRKISKIKFIGFLGDNWSDDIAVDDISLTEGTCQGLIDYEDVCLDLNDEASTDTYCPKGYIDFTNASLSFDPEKKECSEHYEKTRTHLLRACKDQDDNSQDCSIDPSTDLTAKPECFQLHQIRIRYTCDGTTLETTKARDTTTVLSDITSKEDITAAYESTTVVTSVRDSAAESTTVSLDISSIGDSGAVTVKGVPLPTNVNDSSDSEIGLVAGLVIAGVLLICLVILIVVLVRRHINRIGLNEKVRNELRENDYIGSQDIALPQTAGRSKQQNVGLYGQRSSCNTTANTEINNVQHTCSNLGTHKEFESPPYAARRDETFADKQTSNGDEYAMVGPFAETSFSQTIHSKTETPDSAFAKPVLETENKIDDEDQYALSEEGVYDHSGNNRHKELGDNIYNHAVDNIYDSGCHKRKDDGREDTYDHFFGQKTEDDYDITTTT</sequence>
<dbReference type="InterPro" id="IPR013320">
    <property type="entry name" value="ConA-like_dom_sf"/>
</dbReference>
<keyword evidence="1" id="KW-0472">Membrane</keyword>
<comment type="caution">
    <text evidence="4">The sequence shown here is derived from an EMBL/GenBank/DDBJ whole genome shotgun (WGS) entry which is preliminary data.</text>
</comment>
<feature type="domain" description="MAM" evidence="3">
    <location>
        <begin position="117"/>
        <end position="274"/>
    </location>
</feature>
<feature type="signal peptide" evidence="2">
    <location>
        <begin position="1"/>
        <end position="19"/>
    </location>
</feature>